<comment type="caution">
    <text evidence="1">The sequence shown here is derived from an EMBL/GenBank/DDBJ whole genome shotgun (WGS) entry which is preliminary data.</text>
</comment>
<evidence type="ECO:0008006" key="3">
    <source>
        <dbReference type="Google" id="ProtNLM"/>
    </source>
</evidence>
<dbReference type="Proteomes" id="UP001497525">
    <property type="component" value="Unassembled WGS sequence"/>
</dbReference>
<dbReference type="InterPro" id="IPR047185">
    <property type="entry name" value="GLRX1"/>
</dbReference>
<dbReference type="GO" id="GO:0015038">
    <property type="term" value="F:glutathione disulfide oxidoreductase activity"/>
    <property type="evidence" value="ECO:0007669"/>
    <property type="project" value="TreeGrafter"/>
</dbReference>
<accession>A0AAV2TAY6</accession>
<dbReference type="InterPro" id="IPR036249">
    <property type="entry name" value="Thioredoxin-like_sf"/>
</dbReference>
<dbReference type="PANTHER" id="PTHR46185">
    <property type="entry name" value="GLUTAREDOXIN-1"/>
    <property type="match status" value="1"/>
</dbReference>
<dbReference type="Gene3D" id="3.40.30.10">
    <property type="entry name" value="Glutaredoxin"/>
    <property type="match status" value="1"/>
</dbReference>
<sequence>MRTLDFIEAKIKQRPILLIAKENDPNCREIEGILSLYELNRKRPDNYEILYIESRQDCSLIETYLWHKLIYTKRQVPHLFVNGKHIGGGVELKRMHASGDLKSILEKAIGDSHTFAAENRKCGATVE</sequence>
<name>A0AAV2TAY6_CALDB</name>
<proteinExistence type="predicted"/>
<dbReference type="AlphaFoldDB" id="A0AAV2TAY6"/>
<reference evidence="1" key="1">
    <citation type="submission" date="2024-06" db="EMBL/GenBank/DDBJ databases">
        <authorList>
            <person name="Liu X."/>
            <person name="Lenzi L."/>
            <person name="Haldenby T S."/>
            <person name="Uol C."/>
        </authorList>
    </citation>
    <scope>NUCLEOTIDE SEQUENCE</scope>
</reference>
<dbReference type="PANTHER" id="PTHR46185:SF1">
    <property type="entry name" value="GLUTAREDOXIN-1"/>
    <property type="match status" value="1"/>
</dbReference>
<evidence type="ECO:0000313" key="2">
    <source>
        <dbReference type="Proteomes" id="UP001497525"/>
    </source>
</evidence>
<dbReference type="GO" id="GO:0005739">
    <property type="term" value="C:mitochondrion"/>
    <property type="evidence" value="ECO:0007669"/>
    <property type="project" value="TreeGrafter"/>
</dbReference>
<evidence type="ECO:0000313" key="1">
    <source>
        <dbReference type="EMBL" id="CAL5133229.1"/>
    </source>
</evidence>
<dbReference type="SUPFAM" id="SSF52833">
    <property type="entry name" value="Thioredoxin-like"/>
    <property type="match status" value="1"/>
</dbReference>
<organism evidence="1 2">
    <name type="scientific">Calicophoron daubneyi</name>
    <name type="common">Rumen fluke</name>
    <name type="synonym">Paramphistomum daubneyi</name>
    <dbReference type="NCBI Taxonomy" id="300641"/>
    <lineage>
        <taxon>Eukaryota</taxon>
        <taxon>Metazoa</taxon>
        <taxon>Spiralia</taxon>
        <taxon>Lophotrochozoa</taxon>
        <taxon>Platyhelminthes</taxon>
        <taxon>Trematoda</taxon>
        <taxon>Digenea</taxon>
        <taxon>Plagiorchiida</taxon>
        <taxon>Pronocephalata</taxon>
        <taxon>Paramphistomoidea</taxon>
        <taxon>Paramphistomidae</taxon>
        <taxon>Calicophoron</taxon>
    </lineage>
</organism>
<gene>
    <name evidence="1" type="ORF">CDAUBV1_LOCUS6497</name>
</gene>
<dbReference type="EMBL" id="CAXLJL010000156">
    <property type="protein sequence ID" value="CAL5133229.1"/>
    <property type="molecule type" value="Genomic_DNA"/>
</dbReference>
<protein>
    <recommendedName>
        <fullName evidence="3">Glutaredoxin-like protein</fullName>
    </recommendedName>
</protein>
<dbReference type="PROSITE" id="PS51354">
    <property type="entry name" value="GLUTAREDOXIN_2"/>
    <property type="match status" value="1"/>
</dbReference>